<protein>
    <submittedName>
        <fullName evidence="2">Putative exported phage-related protein</fullName>
    </submittedName>
</protein>
<evidence type="ECO:0000259" key="1">
    <source>
        <dbReference type="Pfam" id="PF12961"/>
    </source>
</evidence>
<organism evidence="2 3">
    <name type="scientific">Yersinia pekkanenii</name>
    <dbReference type="NCBI Taxonomy" id="1288385"/>
    <lineage>
        <taxon>Bacteria</taxon>
        <taxon>Pseudomonadati</taxon>
        <taxon>Pseudomonadota</taxon>
        <taxon>Gammaproteobacteria</taxon>
        <taxon>Enterobacterales</taxon>
        <taxon>Yersiniaceae</taxon>
        <taxon>Yersinia</taxon>
    </lineage>
</organism>
<proteinExistence type="predicted"/>
<dbReference type="Gene3D" id="2.30.130.30">
    <property type="entry name" value="Hypothetical protein"/>
    <property type="match status" value="1"/>
</dbReference>
<dbReference type="InterPro" id="IPR015947">
    <property type="entry name" value="PUA-like_sf"/>
</dbReference>
<evidence type="ECO:0000313" key="2">
    <source>
        <dbReference type="EMBL" id="CNI11993.1"/>
    </source>
</evidence>
<reference evidence="3" key="1">
    <citation type="submission" date="2015-03" db="EMBL/GenBank/DDBJ databases">
        <authorList>
            <consortium name="Pathogen Informatics"/>
        </authorList>
    </citation>
    <scope>NUCLEOTIDE SEQUENCE [LARGE SCALE GENOMIC DNA]</scope>
    <source>
        <strain evidence="3">A125KOH2</strain>
    </source>
</reference>
<dbReference type="RefSeq" id="WP_053101970.1">
    <property type="nucleotide sequence ID" value="NZ_CQAZ01000029.1"/>
</dbReference>
<dbReference type="EMBL" id="CQAZ01000029">
    <property type="protein sequence ID" value="CNI11993.1"/>
    <property type="molecule type" value="Genomic_DNA"/>
</dbReference>
<dbReference type="Proteomes" id="UP000045840">
    <property type="component" value="Unassembled WGS sequence"/>
</dbReference>
<feature type="domain" description="DUF3850" evidence="1">
    <location>
        <begin position="141"/>
        <end position="206"/>
    </location>
</feature>
<dbReference type="InterPro" id="IPR039440">
    <property type="entry name" value="DUF3850"/>
</dbReference>
<accession>A0A0T9QHI5</accession>
<evidence type="ECO:0000313" key="3">
    <source>
        <dbReference type="Proteomes" id="UP000045840"/>
    </source>
</evidence>
<dbReference type="AlphaFoldDB" id="A0A0T9QHI5"/>
<sequence length="224" mass="25451">MATNTNTNTNTNTFIALRGLFRASSDITRAASRFGINPRYVLTQLTDAGIEIERLNSETIRLRKRIKFLDEFYSSSELKWDSLIFAIMGTDAGKDVCQEGRNKTTALAIQAINKTEAERKEALRTAEAFQEVASHSQAVKTHQLKILPEYFQAVIEGKKKAELRTNDRDFKVGDYLLLAEWDEEAFEYSGRKIIVEISDVTQCDFTAPKLVMLSFFDPCDEIPF</sequence>
<name>A0A0T9QHI5_9GAMM</name>
<dbReference type="Pfam" id="PF12961">
    <property type="entry name" value="DUF3850"/>
    <property type="match status" value="1"/>
</dbReference>
<gene>
    <name evidence="2" type="ORF">ERS008529_03127</name>
</gene>
<dbReference type="SUPFAM" id="SSF88697">
    <property type="entry name" value="PUA domain-like"/>
    <property type="match status" value="1"/>
</dbReference>
<dbReference type="STRING" id="1288385.ERS137968_04363"/>